<accession>D3BHN3</accession>
<sequence length="114" mass="13050">MWLLKSVKHSNCTTQLVGMRNVHTIKNNKCVHKLSFTFITINKISIKHILINISTLSAMSNDHHSELSSCPITFSFSGEKSKLDGNNNKENYNRKRKIIRIKNCQSKVVSCPYN</sequence>
<gene>
    <name evidence="1" type="ORF">PPL_08038</name>
</gene>
<comment type="caution">
    <text evidence="1">The sequence shown here is derived from an EMBL/GenBank/DDBJ whole genome shotgun (WGS) entry which is preliminary data.</text>
</comment>
<name>D3BHN3_HETP5</name>
<dbReference type="RefSeq" id="XP_020431331.1">
    <property type="nucleotide sequence ID" value="XM_020578867.1"/>
</dbReference>
<dbReference type="GeneID" id="31363517"/>
<dbReference type="EMBL" id="ADBJ01000036">
    <property type="protein sequence ID" value="EFA79210.1"/>
    <property type="molecule type" value="Genomic_DNA"/>
</dbReference>
<keyword evidence="2" id="KW-1185">Reference proteome</keyword>
<dbReference type="InParanoid" id="D3BHN3"/>
<protein>
    <submittedName>
        <fullName evidence="1">Uncharacterized protein</fullName>
    </submittedName>
</protein>
<dbReference type="AlphaFoldDB" id="D3BHN3"/>
<evidence type="ECO:0000313" key="2">
    <source>
        <dbReference type="Proteomes" id="UP000001396"/>
    </source>
</evidence>
<dbReference type="Proteomes" id="UP000001396">
    <property type="component" value="Unassembled WGS sequence"/>
</dbReference>
<proteinExistence type="predicted"/>
<reference evidence="1 2" key="1">
    <citation type="journal article" date="2011" name="Genome Res.">
        <title>Phylogeny-wide analysis of social amoeba genomes highlights ancient origins for complex intercellular communication.</title>
        <authorList>
            <person name="Heidel A.J."/>
            <person name="Lawal H.M."/>
            <person name="Felder M."/>
            <person name="Schilde C."/>
            <person name="Helps N.R."/>
            <person name="Tunggal B."/>
            <person name="Rivero F."/>
            <person name="John U."/>
            <person name="Schleicher M."/>
            <person name="Eichinger L."/>
            <person name="Platzer M."/>
            <person name="Noegel A.A."/>
            <person name="Schaap P."/>
            <person name="Gloeckner G."/>
        </authorList>
    </citation>
    <scope>NUCLEOTIDE SEQUENCE [LARGE SCALE GENOMIC DNA]</scope>
    <source>
        <strain evidence="2">ATCC 26659 / Pp 5 / PN500</strain>
    </source>
</reference>
<organism evidence="1 2">
    <name type="scientific">Heterostelium pallidum (strain ATCC 26659 / Pp 5 / PN500)</name>
    <name type="common">Cellular slime mold</name>
    <name type="synonym">Polysphondylium pallidum</name>
    <dbReference type="NCBI Taxonomy" id="670386"/>
    <lineage>
        <taxon>Eukaryota</taxon>
        <taxon>Amoebozoa</taxon>
        <taxon>Evosea</taxon>
        <taxon>Eumycetozoa</taxon>
        <taxon>Dictyostelia</taxon>
        <taxon>Acytosteliales</taxon>
        <taxon>Acytosteliaceae</taxon>
        <taxon>Heterostelium</taxon>
    </lineage>
</organism>
<evidence type="ECO:0000313" key="1">
    <source>
        <dbReference type="EMBL" id="EFA79210.1"/>
    </source>
</evidence>